<evidence type="ECO:0000256" key="3">
    <source>
        <dbReference type="ARBA" id="ARBA00022679"/>
    </source>
</evidence>
<dbReference type="PANTHER" id="PTHR12176">
    <property type="entry name" value="SAM-DEPENDENT METHYLTRANSFERASE SUPERFAMILY PROTEIN"/>
    <property type="match status" value="1"/>
</dbReference>
<protein>
    <recommendedName>
        <fullName evidence="7">Methyltransferase domain-containing protein</fullName>
    </recommendedName>
</protein>
<feature type="region of interest" description="Disordered" evidence="4">
    <location>
        <begin position="46"/>
        <end position="73"/>
    </location>
</feature>
<comment type="caution">
    <text evidence="5">The sequence shown here is derived from an EMBL/GenBank/DDBJ whole genome shotgun (WGS) entry which is preliminary data.</text>
</comment>
<sequence>MGKNDPPDFSSKEYWQTRFGRETAFEWLARSEIIVPIVAQTAEDVLRQRKGGASTHRPESQESSGGELTEGRDERREGLRILHFGCGSSNLGSDVKTYLDQHFALDPSTTVEEASRGPSTPAIDIQVIDADYVPPDLLSSRPIPVIQLDVLDPESLRGARAQYGQWDLVIDKSTADAISCGPNLPRSILEEDLLATAPGTLADDSLAGQDVPKGSAVEPRPHGEDLVEPIEVLCANLARVTSKGGKWISISYSASRFAHIPFPGSSLGGTTETANGGMETQRPGWKVLEKRPVASTSMPEGRVVRDGKGFRTVYEPETPVWIYILERT</sequence>
<keyword evidence="3" id="KW-0808">Transferase</keyword>
<evidence type="ECO:0008006" key="7">
    <source>
        <dbReference type="Google" id="ProtNLM"/>
    </source>
</evidence>
<evidence type="ECO:0000313" key="5">
    <source>
        <dbReference type="EMBL" id="KAK1925281.1"/>
    </source>
</evidence>
<dbReference type="GO" id="GO:0032259">
    <property type="term" value="P:methylation"/>
    <property type="evidence" value="ECO:0007669"/>
    <property type="project" value="UniProtKB-KW"/>
</dbReference>
<dbReference type="GO" id="GO:0008168">
    <property type="term" value="F:methyltransferase activity"/>
    <property type="evidence" value="ECO:0007669"/>
    <property type="project" value="UniProtKB-KW"/>
</dbReference>
<dbReference type="Proteomes" id="UP001182556">
    <property type="component" value="Unassembled WGS sequence"/>
</dbReference>
<dbReference type="InterPro" id="IPR029063">
    <property type="entry name" value="SAM-dependent_MTases_sf"/>
</dbReference>
<evidence type="ECO:0000256" key="1">
    <source>
        <dbReference type="ARBA" id="ARBA00008361"/>
    </source>
</evidence>
<dbReference type="AlphaFoldDB" id="A0AAD9L6C9"/>
<comment type="similarity">
    <text evidence="1">Belongs to the methyltransferase superfamily.</text>
</comment>
<evidence type="ECO:0000256" key="2">
    <source>
        <dbReference type="ARBA" id="ARBA00022603"/>
    </source>
</evidence>
<keyword evidence="2" id="KW-0489">Methyltransferase</keyword>
<dbReference type="Gene3D" id="3.40.50.150">
    <property type="entry name" value="Vaccinia Virus protein VP39"/>
    <property type="match status" value="1"/>
</dbReference>
<reference evidence="5" key="1">
    <citation type="submission" date="2023-02" db="EMBL/GenBank/DDBJ databases">
        <title>Identification and recombinant expression of a fungal hydrolase from Papiliotrema laurentii that hydrolyzes apple cutin and clears colloidal polyester polyurethane.</title>
        <authorList>
            <consortium name="DOE Joint Genome Institute"/>
            <person name="Roman V.A."/>
            <person name="Bojanowski C."/>
            <person name="Crable B.R."/>
            <person name="Wagner D.N."/>
            <person name="Hung C.S."/>
            <person name="Nadeau L.J."/>
            <person name="Schratz L."/>
            <person name="Haridas S."/>
            <person name="Pangilinan J."/>
            <person name="Lipzen A."/>
            <person name="Na H."/>
            <person name="Yan M."/>
            <person name="Ng V."/>
            <person name="Grigoriev I.V."/>
            <person name="Spatafora J.W."/>
            <person name="Barlow D."/>
            <person name="Biffinger J."/>
            <person name="Kelley-Loughnane N."/>
            <person name="Varaljay V.A."/>
            <person name="Crookes-Goodson W.J."/>
        </authorList>
    </citation>
    <scope>NUCLEOTIDE SEQUENCE</scope>
    <source>
        <strain evidence="5">5307AH</strain>
    </source>
</reference>
<feature type="region of interest" description="Disordered" evidence="4">
    <location>
        <begin position="201"/>
        <end position="222"/>
    </location>
</feature>
<gene>
    <name evidence="5" type="ORF">DB88DRAFT_483401</name>
</gene>
<evidence type="ECO:0000313" key="6">
    <source>
        <dbReference type="Proteomes" id="UP001182556"/>
    </source>
</evidence>
<dbReference type="InterPro" id="IPR051419">
    <property type="entry name" value="Lys/N-term_MeTrsfase_sf"/>
</dbReference>
<name>A0AAD9L6C9_PAPLA</name>
<evidence type="ECO:0000256" key="4">
    <source>
        <dbReference type="SAM" id="MobiDB-lite"/>
    </source>
</evidence>
<proteinExistence type="inferred from homology"/>
<dbReference type="EMBL" id="JAODAN010000003">
    <property type="protein sequence ID" value="KAK1925281.1"/>
    <property type="molecule type" value="Genomic_DNA"/>
</dbReference>
<dbReference type="PANTHER" id="PTHR12176:SF84">
    <property type="entry name" value="METHYLTRANSFERASE DOMAIN-CONTAINING PROTEIN"/>
    <property type="match status" value="1"/>
</dbReference>
<accession>A0AAD9L6C9</accession>
<organism evidence="5 6">
    <name type="scientific">Papiliotrema laurentii</name>
    <name type="common">Cryptococcus laurentii</name>
    <dbReference type="NCBI Taxonomy" id="5418"/>
    <lineage>
        <taxon>Eukaryota</taxon>
        <taxon>Fungi</taxon>
        <taxon>Dikarya</taxon>
        <taxon>Basidiomycota</taxon>
        <taxon>Agaricomycotina</taxon>
        <taxon>Tremellomycetes</taxon>
        <taxon>Tremellales</taxon>
        <taxon>Rhynchogastremaceae</taxon>
        <taxon>Papiliotrema</taxon>
    </lineage>
</organism>
<keyword evidence="6" id="KW-1185">Reference proteome</keyword>